<feature type="transmembrane region" description="Helical" evidence="1">
    <location>
        <begin position="260"/>
        <end position="279"/>
    </location>
</feature>
<feature type="transmembrane region" description="Helical" evidence="1">
    <location>
        <begin position="361"/>
        <end position="380"/>
    </location>
</feature>
<evidence type="ECO:0000256" key="1">
    <source>
        <dbReference type="SAM" id="Phobius"/>
    </source>
</evidence>
<feature type="transmembrane region" description="Helical" evidence="1">
    <location>
        <begin position="189"/>
        <end position="208"/>
    </location>
</feature>
<keyword evidence="3" id="KW-1185">Reference proteome</keyword>
<dbReference type="Proteomes" id="UP000551878">
    <property type="component" value="Unassembled WGS sequence"/>
</dbReference>
<feature type="transmembrane region" description="Helical" evidence="1">
    <location>
        <begin position="234"/>
        <end position="254"/>
    </location>
</feature>
<dbReference type="EMBL" id="JACHHB010000012">
    <property type="protein sequence ID" value="MBB5174407.1"/>
    <property type="molecule type" value="Genomic_DNA"/>
</dbReference>
<feature type="transmembrane region" description="Helical" evidence="1">
    <location>
        <begin position="12"/>
        <end position="35"/>
    </location>
</feature>
<dbReference type="InterPro" id="IPR003474">
    <property type="entry name" value="Glcn_transporter"/>
</dbReference>
<comment type="caution">
    <text evidence="2">The sequence shown here is derived from an EMBL/GenBank/DDBJ whole genome shotgun (WGS) entry which is preliminary data.</text>
</comment>
<feature type="transmembrane region" description="Helical" evidence="1">
    <location>
        <begin position="41"/>
        <end position="65"/>
    </location>
</feature>
<evidence type="ECO:0000313" key="3">
    <source>
        <dbReference type="Proteomes" id="UP000551878"/>
    </source>
</evidence>
<feature type="transmembrane region" description="Helical" evidence="1">
    <location>
        <begin position="77"/>
        <end position="100"/>
    </location>
</feature>
<protein>
    <submittedName>
        <fullName evidence="2">GntP family gluconate:H+ symporter</fullName>
    </submittedName>
</protein>
<dbReference type="GO" id="GO:0005886">
    <property type="term" value="C:plasma membrane"/>
    <property type="evidence" value="ECO:0007669"/>
    <property type="project" value="TreeGrafter"/>
</dbReference>
<feature type="transmembrane region" description="Helical" evidence="1">
    <location>
        <begin position="112"/>
        <end position="138"/>
    </location>
</feature>
<accession>A0A840QT13</accession>
<dbReference type="AlphaFoldDB" id="A0A840QT13"/>
<organism evidence="2 3">
    <name type="scientific">Texcoconibacillus texcoconensis</name>
    <dbReference type="NCBI Taxonomy" id="1095777"/>
    <lineage>
        <taxon>Bacteria</taxon>
        <taxon>Bacillati</taxon>
        <taxon>Bacillota</taxon>
        <taxon>Bacilli</taxon>
        <taxon>Bacillales</taxon>
        <taxon>Bacillaceae</taxon>
        <taxon>Texcoconibacillus</taxon>
    </lineage>
</organism>
<keyword evidence="1" id="KW-0472">Membrane</keyword>
<dbReference type="PANTHER" id="PTHR30354">
    <property type="entry name" value="GNT FAMILY GLUCONATE TRANSPORTER"/>
    <property type="match status" value="1"/>
</dbReference>
<sequence>MKLQHKTEHESEVIIMEVSALGAIIALVIAIGLILRKVPPVYALVLGAIVGGLLGGAGLTTTVELMIGGAEGIIPAVLRILAAGVLAGVLIESGAAASLAEGVVRRLGEKKVLFALALATMVLTAVGVFVDIAVITVAPIALAIAQKANLSRTAILLAMIGGGKAGNVMSPNPNTISIAEAFDVPLTSVMAAGVVPGLFGLAATYIIAKRLTKKGTMVGVEDVQESSDEARPSIFTALVAPLIAILLLVLRPAFGIEVDPMIALPAGGIIGAIAMGKVTKINTYIVSGLNKMSAVAVLLLGTGTVAGIISNSDLSEMMISGIEFLGLPSYALAPASGIFMSAATASTTAGAVVASGVFSSTLLELGVAGLAGAAMMHAGATVLDHMPHGSFFHATAGSVLMSIQERLKLIPYESLVGLVIAVISTLMFGVFQFFV</sequence>
<feature type="transmembrane region" description="Helical" evidence="1">
    <location>
        <begin position="415"/>
        <end position="434"/>
    </location>
</feature>
<keyword evidence="1" id="KW-1133">Transmembrane helix</keyword>
<keyword evidence="1" id="KW-0812">Transmembrane</keyword>
<evidence type="ECO:0000313" key="2">
    <source>
        <dbReference type="EMBL" id="MBB5174407.1"/>
    </source>
</evidence>
<dbReference type="GO" id="GO:0015128">
    <property type="term" value="F:gluconate transmembrane transporter activity"/>
    <property type="evidence" value="ECO:0007669"/>
    <property type="project" value="InterPro"/>
</dbReference>
<name>A0A840QT13_9BACI</name>
<feature type="transmembrane region" description="Helical" evidence="1">
    <location>
        <begin position="291"/>
        <end position="310"/>
    </location>
</feature>
<reference evidence="2 3" key="1">
    <citation type="submission" date="2020-08" db="EMBL/GenBank/DDBJ databases">
        <title>Genomic Encyclopedia of Type Strains, Phase IV (KMG-IV): sequencing the most valuable type-strain genomes for metagenomic binning, comparative biology and taxonomic classification.</title>
        <authorList>
            <person name="Goeker M."/>
        </authorList>
    </citation>
    <scope>NUCLEOTIDE SEQUENCE [LARGE SCALE GENOMIC DNA]</scope>
    <source>
        <strain evidence="2 3">DSM 24696</strain>
    </source>
</reference>
<proteinExistence type="predicted"/>
<dbReference type="PANTHER" id="PTHR30354:SF23">
    <property type="entry name" value="GNTP FAMILY PERMEASE"/>
    <property type="match status" value="1"/>
</dbReference>
<gene>
    <name evidence="2" type="ORF">HNQ41_002622</name>
</gene>
<dbReference type="RefSeq" id="WP_246421679.1">
    <property type="nucleotide sequence ID" value="NZ_JACHHB010000012.1"/>
</dbReference>
<dbReference type="Pfam" id="PF02447">
    <property type="entry name" value="GntP_permease"/>
    <property type="match status" value="1"/>
</dbReference>